<organism evidence="3 4">
    <name type="scientific">Agrococcus carbonis</name>
    <dbReference type="NCBI Taxonomy" id="684552"/>
    <lineage>
        <taxon>Bacteria</taxon>
        <taxon>Bacillati</taxon>
        <taxon>Actinomycetota</taxon>
        <taxon>Actinomycetes</taxon>
        <taxon>Micrococcales</taxon>
        <taxon>Microbacteriaceae</taxon>
        <taxon>Agrococcus</taxon>
    </lineage>
</organism>
<proteinExistence type="inferred from homology"/>
<dbReference type="SUPFAM" id="SSF54637">
    <property type="entry name" value="Thioesterase/thiol ester dehydrase-isomerase"/>
    <property type="match status" value="1"/>
</dbReference>
<sequence length="149" mass="15835">MHTITSLGDAERLVGSTLGMSDWLELDQARIDAFAEATGDQQWLHTDPQRAAAGPFGTTVAHGFLLLSLLPLLSASAVHITGFASVINYGLEQVRFPAPAPNGSRVRDIVALAAARATKGGVLLTVDHTLEVEGREKPACVARQLRVLL</sequence>
<comment type="similarity">
    <text evidence="1">Belongs to the enoyl-CoA hydratase/isomerase family.</text>
</comment>
<dbReference type="InterPro" id="IPR029069">
    <property type="entry name" value="HotDog_dom_sf"/>
</dbReference>
<protein>
    <submittedName>
        <fullName evidence="3">Acyl dehydratase</fullName>
    </submittedName>
</protein>
<dbReference type="EMBL" id="LT629734">
    <property type="protein sequence ID" value="SDS13911.1"/>
    <property type="molecule type" value="Genomic_DNA"/>
</dbReference>
<dbReference type="RefSeq" id="WP_092666548.1">
    <property type="nucleotide sequence ID" value="NZ_LT629734.1"/>
</dbReference>
<dbReference type="PANTHER" id="PTHR42993:SF1">
    <property type="entry name" value="MAOC-LIKE DEHYDRATASE DOMAIN-CONTAINING PROTEIN"/>
    <property type="match status" value="1"/>
</dbReference>
<dbReference type="OrthoDB" id="9801735at2"/>
<dbReference type="InterPro" id="IPR039375">
    <property type="entry name" value="NodN-like"/>
</dbReference>
<name>A0A1H1PRF2_9MICO</name>
<dbReference type="Pfam" id="PF01575">
    <property type="entry name" value="MaoC_dehydratas"/>
    <property type="match status" value="1"/>
</dbReference>
<accession>A0A1H1PRF2</accession>
<reference evidence="4" key="1">
    <citation type="submission" date="2016-10" db="EMBL/GenBank/DDBJ databases">
        <authorList>
            <person name="Varghese N."/>
            <person name="Submissions S."/>
        </authorList>
    </citation>
    <scope>NUCLEOTIDE SEQUENCE [LARGE SCALE GENOMIC DNA]</scope>
    <source>
        <strain evidence="4">DSM 22965</strain>
    </source>
</reference>
<evidence type="ECO:0000313" key="3">
    <source>
        <dbReference type="EMBL" id="SDS13911.1"/>
    </source>
</evidence>
<keyword evidence="4" id="KW-1185">Reference proteome</keyword>
<dbReference type="PANTHER" id="PTHR42993">
    <property type="entry name" value="MAOC-LIKE DEHYDRATASE DOMAIN-CONTAINING PROTEIN"/>
    <property type="match status" value="1"/>
</dbReference>
<evidence type="ECO:0000259" key="2">
    <source>
        <dbReference type="Pfam" id="PF01575"/>
    </source>
</evidence>
<dbReference type="Gene3D" id="3.10.129.10">
    <property type="entry name" value="Hotdog Thioesterase"/>
    <property type="match status" value="1"/>
</dbReference>
<dbReference type="STRING" id="684552.SAMN04489719_1630"/>
<dbReference type="Proteomes" id="UP000199649">
    <property type="component" value="Chromosome I"/>
</dbReference>
<dbReference type="InterPro" id="IPR002539">
    <property type="entry name" value="MaoC-like_dom"/>
</dbReference>
<dbReference type="AlphaFoldDB" id="A0A1H1PRF2"/>
<evidence type="ECO:0000256" key="1">
    <source>
        <dbReference type="ARBA" id="ARBA00005254"/>
    </source>
</evidence>
<evidence type="ECO:0000313" key="4">
    <source>
        <dbReference type="Proteomes" id="UP000199649"/>
    </source>
</evidence>
<dbReference type="CDD" id="cd03450">
    <property type="entry name" value="NodN"/>
    <property type="match status" value="1"/>
</dbReference>
<gene>
    <name evidence="3" type="ORF">SAMN04489719_1630</name>
</gene>
<feature type="domain" description="MaoC-like" evidence="2">
    <location>
        <begin position="13"/>
        <end position="119"/>
    </location>
</feature>